<feature type="binding site" evidence="11">
    <location>
        <begin position="59"/>
        <end position="60"/>
    </location>
    <ligand>
        <name>NADP(+)</name>
        <dbReference type="ChEBI" id="CHEBI:58349"/>
    </ligand>
</feature>
<keyword evidence="5 12" id="KW-0276">Fatty acid metabolism</keyword>
<dbReference type="InterPro" id="IPR057326">
    <property type="entry name" value="KR_dom"/>
</dbReference>
<dbReference type="CDD" id="cd05333">
    <property type="entry name" value="BKR_SDR_c"/>
    <property type="match status" value="1"/>
</dbReference>
<dbReference type="PROSITE" id="PS00061">
    <property type="entry name" value="ADH_SHORT"/>
    <property type="match status" value="1"/>
</dbReference>
<dbReference type="PRINTS" id="PR00081">
    <property type="entry name" value="GDHRDH"/>
</dbReference>
<evidence type="ECO:0000256" key="2">
    <source>
        <dbReference type="ARBA" id="ARBA00005194"/>
    </source>
</evidence>
<dbReference type="EC" id="1.1.1.100" evidence="12"/>
<evidence type="ECO:0000256" key="11">
    <source>
        <dbReference type="PIRSR" id="PIRSR611284-2"/>
    </source>
</evidence>
<dbReference type="GO" id="GO:0004316">
    <property type="term" value="F:3-oxoacyl-[acyl-carrier-protein] reductase (NADPH) activity"/>
    <property type="evidence" value="ECO:0007669"/>
    <property type="project" value="UniProtKB-UniRule"/>
</dbReference>
<dbReference type="KEGG" id="axe:P40_13195"/>
<dbReference type="RefSeq" id="WP_022994612.1">
    <property type="nucleotide sequence ID" value="NZ_CBDDTQ010000005.1"/>
</dbReference>
<feature type="binding site" evidence="11">
    <location>
        <begin position="151"/>
        <end position="155"/>
    </location>
    <ligand>
        <name>NADP(+)</name>
        <dbReference type="ChEBI" id="CHEBI:58349"/>
    </ligand>
</feature>
<dbReference type="Proteomes" id="UP001107961">
    <property type="component" value="Unassembled WGS sequence"/>
</dbReference>
<evidence type="ECO:0000256" key="12">
    <source>
        <dbReference type="RuleBase" id="RU366074"/>
    </source>
</evidence>
<comment type="similarity">
    <text evidence="3 12">Belongs to the short-chain dehydrogenases/reductases (SDR) family.</text>
</comment>
<evidence type="ECO:0000256" key="10">
    <source>
        <dbReference type="PIRSR" id="PIRSR611284-1"/>
    </source>
</evidence>
<sequence>MSDERKVALVTGASRGIGKAIAENLVNAGFFVVGTATSENGAKAIADTLGENGDGAVLNVSDDASVETAIKAIVEKHGAPLVLVNNAGITRDNIMLRMKSDEWMDVINTNLNSLYRVTKACIKGMTKARWGRVINISSVVGTMGNAGQANYAAAKGGVEGFTRALARELGSRNITVNSVAPGFIQTDMTDVLPEAQRDALLREIPLGRLGSPDEVASAVAWLAGDGGGYVTGTTVHVNGGMFTG</sequence>
<dbReference type="NCBIfam" id="TIGR01830">
    <property type="entry name" value="3oxo_ACP_reduc"/>
    <property type="match status" value="1"/>
</dbReference>
<dbReference type="AlphaFoldDB" id="A0A9Q3W3I4"/>
<name>A0A9Q3W3I4_9GAMM</name>
<dbReference type="Pfam" id="PF13561">
    <property type="entry name" value="adh_short_C2"/>
    <property type="match status" value="1"/>
</dbReference>
<evidence type="ECO:0000313" key="14">
    <source>
        <dbReference type="EMBL" id="MCE7507970.1"/>
    </source>
</evidence>
<evidence type="ECO:0000256" key="8">
    <source>
        <dbReference type="ARBA" id="ARBA00023098"/>
    </source>
</evidence>
<dbReference type="NCBIfam" id="NF004197">
    <property type="entry name" value="PRK05653.1-1"/>
    <property type="match status" value="1"/>
</dbReference>
<dbReference type="NCBIfam" id="NF009466">
    <property type="entry name" value="PRK12826.1-2"/>
    <property type="match status" value="1"/>
</dbReference>
<keyword evidence="6 11" id="KW-0521">NADP</keyword>
<keyword evidence="8 12" id="KW-0443">Lipid metabolism</keyword>
<dbReference type="PRINTS" id="PR00080">
    <property type="entry name" value="SDRFAMILY"/>
</dbReference>
<dbReference type="PANTHER" id="PTHR42879">
    <property type="entry name" value="3-OXOACYL-(ACYL-CARRIER-PROTEIN) REDUCTASE"/>
    <property type="match status" value="1"/>
</dbReference>
<dbReference type="FunFam" id="3.40.50.720:FF:000037">
    <property type="entry name" value="3-oxoacyl-[acyl-carrier-protein] reductase FabG"/>
    <property type="match status" value="1"/>
</dbReference>
<comment type="caution">
    <text evidence="14">The sequence shown here is derived from an EMBL/GenBank/DDBJ whole genome shotgun (WGS) entry which is preliminary data.</text>
</comment>
<feature type="binding site" evidence="11">
    <location>
        <position position="86"/>
    </location>
    <ligand>
        <name>NADP(+)</name>
        <dbReference type="ChEBI" id="CHEBI:58349"/>
    </ligand>
</feature>
<dbReference type="GO" id="GO:0030497">
    <property type="term" value="P:fatty acid elongation"/>
    <property type="evidence" value="ECO:0007669"/>
    <property type="project" value="UniProtKB-ARBA"/>
</dbReference>
<dbReference type="GO" id="GO:0051287">
    <property type="term" value="F:NAD binding"/>
    <property type="evidence" value="ECO:0007669"/>
    <property type="project" value="UniProtKB-UniRule"/>
</dbReference>
<gene>
    <name evidence="14" type="primary">fabG</name>
    <name evidence="14" type="ORF">LZG35_04930</name>
</gene>
<evidence type="ECO:0000256" key="6">
    <source>
        <dbReference type="ARBA" id="ARBA00022857"/>
    </source>
</evidence>
<dbReference type="InterPro" id="IPR050259">
    <property type="entry name" value="SDR"/>
</dbReference>
<evidence type="ECO:0000313" key="15">
    <source>
        <dbReference type="Proteomes" id="UP001107961"/>
    </source>
</evidence>
<evidence type="ECO:0000256" key="4">
    <source>
        <dbReference type="ARBA" id="ARBA00022516"/>
    </source>
</evidence>
<keyword evidence="4 12" id="KW-0444">Lipid biosynthesis</keyword>
<dbReference type="SMART" id="SM00822">
    <property type="entry name" value="PKS_KR"/>
    <property type="match status" value="1"/>
</dbReference>
<evidence type="ECO:0000256" key="9">
    <source>
        <dbReference type="ARBA" id="ARBA00023160"/>
    </source>
</evidence>
<reference evidence="14" key="1">
    <citation type="submission" date="2022-01" db="EMBL/GenBank/DDBJ databases">
        <authorList>
            <person name="Karlyshev A.V."/>
            <person name="Jaspars M."/>
        </authorList>
    </citation>
    <scope>NUCLEOTIDE SEQUENCE</scope>
    <source>
        <strain evidence="14">AGSA3-2</strain>
    </source>
</reference>
<evidence type="ECO:0000256" key="1">
    <source>
        <dbReference type="ARBA" id="ARBA00002607"/>
    </source>
</evidence>
<keyword evidence="15" id="KW-1185">Reference proteome</keyword>
<protein>
    <recommendedName>
        <fullName evidence="12">3-oxoacyl-[acyl-carrier-protein] reductase</fullName>
        <ecNumber evidence="12">1.1.1.100</ecNumber>
    </recommendedName>
</protein>
<feature type="domain" description="Ketoreductase" evidence="13">
    <location>
        <begin position="6"/>
        <end position="182"/>
    </location>
</feature>
<evidence type="ECO:0000259" key="13">
    <source>
        <dbReference type="SMART" id="SM00822"/>
    </source>
</evidence>
<dbReference type="PANTHER" id="PTHR42879:SF2">
    <property type="entry name" value="3-OXOACYL-[ACYL-CARRIER-PROTEIN] REDUCTASE FABG"/>
    <property type="match status" value="1"/>
</dbReference>
<comment type="pathway">
    <text evidence="2 12">Lipid metabolism; fatty acid biosynthesis.</text>
</comment>
<evidence type="ECO:0000256" key="5">
    <source>
        <dbReference type="ARBA" id="ARBA00022832"/>
    </source>
</evidence>
<feature type="binding site" evidence="11">
    <location>
        <begin position="12"/>
        <end position="15"/>
    </location>
    <ligand>
        <name>NADP(+)</name>
        <dbReference type="ChEBI" id="CHEBI:58349"/>
    </ligand>
</feature>
<proteinExistence type="inferred from homology"/>
<keyword evidence="9 12" id="KW-0275">Fatty acid biosynthesis</keyword>
<feature type="binding site" evidence="11">
    <location>
        <position position="184"/>
    </location>
    <ligand>
        <name>NADP(+)</name>
        <dbReference type="ChEBI" id="CHEBI:58349"/>
    </ligand>
</feature>
<feature type="active site" description="Proton acceptor" evidence="10">
    <location>
        <position position="151"/>
    </location>
</feature>
<dbReference type="EMBL" id="JAJVKT010000004">
    <property type="protein sequence ID" value="MCE7507970.1"/>
    <property type="molecule type" value="Genomic_DNA"/>
</dbReference>
<dbReference type="SUPFAM" id="SSF51735">
    <property type="entry name" value="NAD(P)-binding Rossmann-fold domains"/>
    <property type="match status" value="1"/>
</dbReference>
<comment type="subunit">
    <text evidence="12">Homotetramer.</text>
</comment>
<evidence type="ECO:0000256" key="3">
    <source>
        <dbReference type="ARBA" id="ARBA00006484"/>
    </source>
</evidence>
<evidence type="ECO:0000256" key="7">
    <source>
        <dbReference type="ARBA" id="ARBA00023002"/>
    </source>
</evidence>
<dbReference type="InterPro" id="IPR002347">
    <property type="entry name" value="SDR_fam"/>
</dbReference>
<dbReference type="InterPro" id="IPR020904">
    <property type="entry name" value="Sc_DH/Rdtase_CS"/>
</dbReference>
<comment type="catalytic activity">
    <reaction evidence="12">
        <text>a (3R)-hydroxyacyl-[ACP] + NADP(+) = a 3-oxoacyl-[ACP] + NADPH + H(+)</text>
        <dbReference type="Rhea" id="RHEA:17397"/>
        <dbReference type="Rhea" id="RHEA-COMP:9916"/>
        <dbReference type="Rhea" id="RHEA-COMP:9945"/>
        <dbReference type="ChEBI" id="CHEBI:15378"/>
        <dbReference type="ChEBI" id="CHEBI:57783"/>
        <dbReference type="ChEBI" id="CHEBI:58349"/>
        <dbReference type="ChEBI" id="CHEBI:78776"/>
        <dbReference type="ChEBI" id="CHEBI:78827"/>
        <dbReference type="EC" id="1.1.1.100"/>
    </reaction>
</comment>
<accession>A0A9Q3W3I4</accession>
<keyword evidence="7 12" id="KW-0560">Oxidoreductase</keyword>
<organism evidence="14 15">
    <name type="scientific">Alloalcanivorax xenomutans</name>
    <dbReference type="NCBI Taxonomy" id="1094342"/>
    <lineage>
        <taxon>Bacteria</taxon>
        <taxon>Pseudomonadati</taxon>
        <taxon>Pseudomonadota</taxon>
        <taxon>Gammaproteobacteria</taxon>
        <taxon>Oceanospirillales</taxon>
        <taxon>Alcanivoracaceae</taxon>
        <taxon>Alloalcanivorax</taxon>
    </lineage>
</organism>
<dbReference type="InterPro" id="IPR036291">
    <property type="entry name" value="NAD(P)-bd_dom_sf"/>
</dbReference>
<comment type="function">
    <text evidence="1 12">Catalyzes the NADPH-dependent reduction of beta-ketoacyl-ACP substrates to beta-hydroxyacyl-ACP products, the first reductive step in the elongation cycle of fatty acid biosynthesis.</text>
</comment>
<dbReference type="InterPro" id="IPR011284">
    <property type="entry name" value="3oxo_ACP_reduc"/>
</dbReference>
<feature type="binding site" evidence="11">
    <location>
        <position position="37"/>
    </location>
    <ligand>
        <name>NADP(+)</name>
        <dbReference type="ChEBI" id="CHEBI:58349"/>
    </ligand>
</feature>
<dbReference type="Gene3D" id="3.40.50.720">
    <property type="entry name" value="NAD(P)-binding Rossmann-like Domain"/>
    <property type="match status" value="1"/>
</dbReference>